<accession>A0ABP8G0B1</accession>
<feature type="domain" description="Glycosyl-hydrolase 97 catalytic" evidence="7">
    <location>
        <begin position="308"/>
        <end position="460"/>
    </location>
</feature>
<dbReference type="InterPro" id="IPR017853">
    <property type="entry name" value="GH"/>
</dbReference>
<gene>
    <name evidence="10" type="ORF">GCM10023143_25710</name>
</gene>
<feature type="signal peptide" evidence="6">
    <location>
        <begin position="1"/>
        <end position="21"/>
    </location>
</feature>
<sequence>MKKSILLLSAALLGCAPLVRAQDYHLSAPDGKTTVDIRAKGSLQLSVQHNGSAVVPGLRLAMELGDGTALNGESKVRKTQKQSVKETIQAPVAIKNSSISNEYNELRVQYRDHYAITFRVYNDAVAYRFETDFPDSITVKNETCDLQVPAGSEAFFQWADLAFNSYEHLYDKAPLDSLTASRNTQLPLLLNAPGGQKILFTESDLRDYPGLYFTGQGGQTLHGVFPPAVKTERKNDPSDGGWDRNFYPGSTYDYIARTAGKRSFPWRIIALADNDARLLNNEIVYKLGAPSRLQDVSWIKPGQVAWDWWNHWNVTGVDFRAGVNTDTYKYYIDFAARHRIPYIIMDEGWYKLGNILERTPDVDMKAITDYGRQKGVGVILWCVWRTLDEQMEPAMQLFAQWGVKGVKVDFMNRDDQAVVNFYWRCAEAAARHHMLVDFHGAHKPAGILRTYPNVINFEGVAGLENDKWTDKLATPQMAVTLPYIRMFAGPMDYTPGAMRNAQQRDFAAINDNPMSLGTRCQQLAMYVVFDAPLQMLADNPTAYENEKESLDFITRVPTTWDQTIPLDGKVGEYVAMARRKGNTYFIGAMTNWTARDITLDLSFLPAGNHRMVLFRDGVNADRNGTDYKREERSVTRNDKLTVHLAPGGGWAARIE</sequence>
<evidence type="ECO:0000259" key="8">
    <source>
        <dbReference type="Pfam" id="PF14508"/>
    </source>
</evidence>
<evidence type="ECO:0000256" key="3">
    <source>
        <dbReference type="ARBA" id="ARBA00022801"/>
    </source>
</evidence>
<dbReference type="InterPro" id="IPR029483">
    <property type="entry name" value="GH97_C"/>
</dbReference>
<dbReference type="SUPFAM" id="SSF51445">
    <property type="entry name" value="(Trans)glycosidases"/>
    <property type="match status" value="1"/>
</dbReference>
<reference evidence="11" key="1">
    <citation type="journal article" date="2019" name="Int. J. Syst. Evol. Microbiol.">
        <title>The Global Catalogue of Microorganisms (GCM) 10K type strain sequencing project: providing services to taxonomists for standard genome sequencing and annotation.</title>
        <authorList>
            <consortium name="The Broad Institute Genomics Platform"/>
            <consortium name="The Broad Institute Genome Sequencing Center for Infectious Disease"/>
            <person name="Wu L."/>
            <person name="Ma J."/>
        </authorList>
    </citation>
    <scope>NUCLEOTIDE SEQUENCE [LARGE SCALE GENOMIC DNA]</scope>
    <source>
        <strain evidence="11">JCM 17664</strain>
    </source>
</reference>
<evidence type="ECO:0000256" key="5">
    <source>
        <dbReference type="ARBA" id="ARBA00023295"/>
    </source>
</evidence>
<dbReference type="PANTHER" id="PTHR35803">
    <property type="entry name" value="GLUCAN 1,4-ALPHA-GLUCOSIDASE SUSB-RELATED"/>
    <property type="match status" value="1"/>
</dbReference>
<dbReference type="PANTHER" id="PTHR35803:SF2">
    <property type="entry name" value="RETAINING ALPHA-GALACTOSIDASE"/>
    <property type="match status" value="1"/>
</dbReference>
<keyword evidence="11" id="KW-1185">Reference proteome</keyword>
<evidence type="ECO:0000256" key="1">
    <source>
        <dbReference type="ARBA" id="ARBA00001913"/>
    </source>
</evidence>
<dbReference type="Pfam" id="PF14508">
    <property type="entry name" value="GH97_N"/>
    <property type="match status" value="1"/>
</dbReference>
<organism evidence="10 11">
    <name type="scientific">Compostibacter hankyongensis</name>
    <dbReference type="NCBI Taxonomy" id="1007089"/>
    <lineage>
        <taxon>Bacteria</taxon>
        <taxon>Pseudomonadati</taxon>
        <taxon>Bacteroidota</taxon>
        <taxon>Chitinophagia</taxon>
        <taxon>Chitinophagales</taxon>
        <taxon>Chitinophagaceae</taxon>
        <taxon>Compostibacter</taxon>
    </lineage>
</organism>
<comment type="subunit">
    <text evidence="2">Monomer.</text>
</comment>
<evidence type="ECO:0000256" key="4">
    <source>
        <dbReference type="ARBA" id="ARBA00022837"/>
    </source>
</evidence>
<keyword evidence="6" id="KW-0732">Signal</keyword>
<keyword evidence="4" id="KW-0106">Calcium</keyword>
<evidence type="ECO:0000313" key="11">
    <source>
        <dbReference type="Proteomes" id="UP001501207"/>
    </source>
</evidence>
<dbReference type="InterPro" id="IPR014718">
    <property type="entry name" value="GH-type_carb-bd"/>
</dbReference>
<dbReference type="Gene3D" id="3.20.20.70">
    <property type="entry name" value="Aldolase class I"/>
    <property type="match status" value="1"/>
</dbReference>
<evidence type="ECO:0000256" key="2">
    <source>
        <dbReference type="ARBA" id="ARBA00011245"/>
    </source>
</evidence>
<dbReference type="Pfam" id="PF10566">
    <property type="entry name" value="Glyco_hydro_97"/>
    <property type="match status" value="1"/>
</dbReference>
<dbReference type="InterPro" id="IPR052720">
    <property type="entry name" value="Glycosyl_hydrolase_97"/>
</dbReference>
<proteinExistence type="predicted"/>
<evidence type="ECO:0000259" key="9">
    <source>
        <dbReference type="Pfam" id="PF14509"/>
    </source>
</evidence>
<name>A0ABP8G0B1_9BACT</name>
<dbReference type="GO" id="GO:0016787">
    <property type="term" value="F:hydrolase activity"/>
    <property type="evidence" value="ECO:0007669"/>
    <property type="project" value="UniProtKB-KW"/>
</dbReference>
<dbReference type="InterPro" id="IPR019563">
    <property type="entry name" value="GH97_catalytic"/>
</dbReference>
<dbReference type="InterPro" id="IPR013780">
    <property type="entry name" value="Glyco_hydro_b"/>
</dbReference>
<feature type="domain" description="Glycosyl-hydrolase 97 C-terminal oligomerisation" evidence="9">
    <location>
        <begin position="559"/>
        <end position="654"/>
    </location>
</feature>
<dbReference type="PROSITE" id="PS51257">
    <property type="entry name" value="PROKAR_LIPOPROTEIN"/>
    <property type="match status" value="1"/>
</dbReference>
<evidence type="ECO:0000259" key="7">
    <source>
        <dbReference type="Pfam" id="PF10566"/>
    </source>
</evidence>
<feature type="domain" description="Glycosyl-hydrolase 97 N-terminal" evidence="8">
    <location>
        <begin position="26"/>
        <end position="290"/>
    </location>
</feature>
<feature type="chain" id="PRO_5045552861" evidence="6">
    <location>
        <begin position="22"/>
        <end position="655"/>
    </location>
</feature>
<evidence type="ECO:0000313" key="10">
    <source>
        <dbReference type="EMBL" id="GAA4314731.1"/>
    </source>
</evidence>
<protein>
    <submittedName>
        <fullName evidence="10">Glycoside hydrolase family 97 protein</fullName>
    </submittedName>
</protein>
<dbReference type="InterPro" id="IPR013785">
    <property type="entry name" value="Aldolase_TIM"/>
</dbReference>
<dbReference type="InterPro" id="IPR029486">
    <property type="entry name" value="GH97_N"/>
</dbReference>
<dbReference type="Proteomes" id="UP001501207">
    <property type="component" value="Unassembled WGS sequence"/>
</dbReference>
<keyword evidence="3 10" id="KW-0378">Hydrolase</keyword>
<dbReference type="Gene3D" id="2.60.40.1180">
    <property type="entry name" value="Golgi alpha-mannosidase II"/>
    <property type="match status" value="1"/>
</dbReference>
<dbReference type="RefSeq" id="WP_344979943.1">
    <property type="nucleotide sequence ID" value="NZ_BAABFN010000006.1"/>
</dbReference>
<evidence type="ECO:0000256" key="6">
    <source>
        <dbReference type="SAM" id="SignalP"/>
    </source>
</evidence>
<dbReference type="Pfam" id="PF14509">
    <property type="entry name" value="GH97_C"/>
    <property type="match status" value="1"/>
</dbReference>
<comment type="cofactor">
    <cofactor evidence="1">
        <name>Ca(2+)</name>
        <dbReference type="ChEBI" id="CHEBI:29108"/>
    </cofactor>
</comment>
<dbReference type="Gene3D" id="2.70.98.10">
    <property type="match status" value="1"/>
</dbReference>
<keyword evidence="5" id="KW-0326">Glycosidase</keyword>
<dbReference type="EMBL" id="BAABFN010000006">
    <property type="protein sequence ID" value="GAA4314731.1"/>
    <property type="molecule type" value="Genomic_DNA"/>
</dbReference>
<comment type="caution">
    <text evidence="10">The sequence shown here is derived from an EMBL/GenBank/DDBJ whole genome shotgun (WGS) entry which is preliminary data.</text>
</comment>